<dbReference type="PANTHER" id="PTHR31375">
    <property type="match status" value="1"/>
</dbReference>
<keyword evidence="3" id="KW-0134">Cell wall</keyword>
<accession>B9FSR3</accession>
<dbReference type="InterPro" id="IPR000743">
    <property type="entry name" value="Glyco_hydro_28"/>
</dbReference>
<comment type="similarity">
    <text evidence="2 8">Belongs to the glycosyl hydrolase 28 family.</text>
</comment>
<dbReference type="GO" id="GO:0071555">
    <property type="term" value="P:cell wall organization"/>
    <property type="evidence" value="ECO:0007669"/>
    <property type="project" value="UniProtKB-KW"/>
</dbReference>
<gene>
    <name evidence="9" type="ORF">OsJ_20973</name>
</gene>
<evidence type="ECO:0000256" key="8">
    <source>
        <dbReference type="RuleBase" id="RU361169"/>
    </source>
</evidence>
<name>B9FSR3_ORYSJ</name>
<reference evidence="9" key="2">
    <citation type="submission" date="2008-12" db="EMBL/GenBank/DDBJ databases">
        <title>Improved gene annotation of the rice (Oryza sativa) genomes.</title>
        <authorList>
            <person name="Wang J."/>
            <person name="Li R."/>
            <person name="Fan W."/>
            <person name="Huang Q."/>
            <person name="Zhang J."/>
            <person name="Zhou Y."/>
            <person name="Hu Y."/>
            <person name="Zi S."/>
            <person name="Li J."/>
            <person name="Ni P."/>
            <person name="Zheng H."/>
            <person name="Zhang Y."/>
            <person name="Zhao M."/>
            <person name="Hao Q."/>
            <person name="McDermott J."/>
            <person name="Samudrala R."/>
            <person name="Kristiansen K."/>
            <person name="Wong G.K.-S."/>
        </authorList>
    </citation>
    <scope>NUCLEOTIDE SEQUENCE</scope>
</reference>
<dbReference type="SUPFAM" id="SSF51126">
    <property type="entry name" value="Pectin lyase-like"/>
    <property type="match status" value="1"/>
</dbReference>
<dbReference type="Gene3D" id="2.160.20.10">
    <property type="entry name" value="Single-stranded right-handed beta-helix, Pectin lyase-like"/>
    <property type="match status" value="1"/>
</dbReference>
<reference evidence="9" key="1">
    <citation type="journal article" date="2005" name="PLoS Biol.">
        <title>The genomes of Oryza sativa: a history of duplications.</title>
        <authorList>
            <person name="Yu J."/>
            <person name="Wang J."/>
            <person name="Lin W."/>
            <person name="Li S."/>
            <person name="Li H."/>
            <person name="Zhou J."/>
            <person name="Ni P."/>
            <person name="Dong W."/>
            <person name="Hu S."/>
            <person name="Zeng C."/>
            <person name="Zhang J."/>
            <person name="Zhang Y."/>
            <person name="Li R."/>
            <person name="Xu Z."/>
            <person name="Li S."/>
            <person name="Li X."/>
            <person name="Zheng H."/>
            <person name="Cong L."/>
            <person name="Lin L."/>
            <person name="Yin J."/>
            <person name="Geng J."/>
            <person name="Li G."/>
            <person name="Shi J."/>
            <person name="Liu J."/>
            <person name="Lv H."/>
            <person name="Li J."/>
            <person name="Wang J."/>
            <person name="Deng Y."/>
            <person name="Ran L."/>
            <person name="Shi X."/>
            <person name="Wang X."/>
            <person name="Wu Q."/>
            <person name="Li C."/>
            <person name="Ren X."/>
            <person name="Wang J."/>
            <person name="Wang X."/>
            <person name="Li D."/>
            <person name="Liu D."/>
            <person name="Zhang X."/>
            <person name="Ji Z."/>
            <person name="Zhao W."/>
            <person name="Sun Y."/>
            <person name="Zhang Z."/>
            <person name="Bao J."/>
            <person name="Han Y."/>
            <person name="Dong L."/>
            <person name="Ji J."/>
            <person name="Chen P."/>
            <person name="Wu S."/>
            <person name="Liu J."/>
            <person name="Xiao Y."/>
            <person name="Bu D."/>
            <person name="Tan J."/>
            <person name="Yang L."/>
            <person name="Ye C."/>
            <person name="Zhang J."/>
            <person name="Xu J."/>
            <person name="Zhou Y."/>
            <person name="Yu Y."/>
            <person name="Zhang B."/>
            <person name="Zhuang S."/>
            <person name="Wei H."/>
            <person name="Liu B."/>
            <person name="Lei M."/>
            <person name="Yu H."/>
            <person name="Li Y."/>
            <person name="Xu H."/>
            <person name="Wei S."/>
            <person name="He X."/>
            <person name="Fang L."/>
            <person name="Zhang Z."/>
            <person name="Zhang Y."/>
            <person name="Huang X."/>
            <person name="Su Z."/>
            <person name="Tong W."/>
            <person name="Li J."/>
            <person name="Tong Z."/>
            <person name="Li S."/>
            <person name="Ye J."/>
            <person name="Wang L."/>
            <person name="Fang L."/>
            <person name="Lei T."/>
            <person name="Chen C."/>
            <person name="Chen H."/>
            <person name="Xu Z."/>
            <person name="Li H."/>
            <person name="Huang H."/>
            <person name="Zhang F."/>
            <person name="Xu H."/>
            <person name="Li N."/>
            <person name="Zhao C."/>
            <person name="Li S."/>
            <person name="Dong L."/>
            <person name="Huang Y."/>
            <person name="Li L."/>
            <person name="Xi Y."/>
            <person name="Qi Q."/>
            <person name="Li W."/>
            <person name="Zhang B."/>
            <person name="Hu W."/>
            <person name="Zhang Y."/>
            <person name="Tian X."/>
            <person name="Jiao Y."/>
            <person name="Liang X."/>
            <person name="Jin J."/>
            <person name="Gao L."/>
            <person name="Zheng W."/>
            <person name="Hao B."/>
            <person name="Liu S."/>
            <person name="Wang W."/>
            <person name="Yuan L."/>
            <person name="Cao M."/>
            <person name="McDermott J."/>
            <person name="Samudrala R."/>
            <person name="Wang J."/>
            <person name="Wong G.K."/>
            <person name="Yang H."/>
        </authorList>
    </citation>
    <scope>NUCLEOTIDE SEQUENCE [LARGE SCALE GENOMIC DNA]</scope>
</reference>
<evidence type="ECO:0000256" key="3">
    <source>
        <dbReference type="ARBA" id="ARBA00022512"/>
    </source>
</evidence>
<dbReference type="GO" id="GO:0004650">
    <property type="term" value="F:polygalacturonase activity"/>
    <property type="evidence" value="ECO:0007669"/>
    <property type="project" value="InterPro"/>
</dbReference>
<keyword evidence="5 8" id="KW-0378">Hydrolase</keyword>
<proteinExistence type="inferred from homology"/>
<protein>
    <submittedName>
        <fullName evidence="9">Uncharacterized protein</fullName>
    </submittedName>
</protein>
<sequence length="129" mass="14317">MVADEAYANIALGLVLAETIGWLVRFRLAPEDLDQNDGEFVGAALRGLSGYQAISMMGITLKNSQESHLTFTRCSHVKANYMRITSPEDSPETTGVHVVSSRNVHIMEDSISTCTLFNFLKKWSFALNF</sequence>
<dbReference type="InterPro" id="IPR011050">
    <property type="entry name" value="Pectin_lyase_fold/virulence"/>
</dbReference>
<dbReference type="Pfam" id="PF00295">
    <property type="entry name" value="Glyco_hydro_28"/>
    <property type="match status" value="1"/>
</dbReference>
<dbReference type="AlphaFoldDB" id="B9FSR3"/>
<evidence type="ECO:0000256" key="6">
    <source>
        <dbReference type="ARBA" id="ARBA00023295"/>
    </source>
</evidence>
<organism evidence="9">
    <name type="scientific">Oryza sativa subsp. japonica</name>
    <name type="common">Rice</name>
    <dbReference type="NCBI Taxonomy" id="39947"/>
    <lineage>
        <taxon>Eukaryota</taxon>
        <taxon>Viridiplantae</taxon>
        <taxon>Streptophyta</taxon>
        <taxon>Embryophyta</taxon>
        <taxon>Tracheophyta</taxon>
        <taxon>Spermatophyta</taxon>
        <taxon>Magnoliopsida</taxon>
        <taxon>Liliopsida</taxon>
        <taxon>Poales</taxon>
        <taxon>Poaceae</taxon>
        <taxon>BOP clade</taxon>
        <taxon>Oryzoideae</taxon>
        <taxon>Oryzeae</taxon>
        <taxon>Oryzinae</taxon>
        <taxon>Oryza</taxon>
        <taxon>Oryza sativa</taxon>
    </lineage>
</organism>
<keyword evidence="7" id="KW-0961">Cell wall biogenesis/degradation</keyword>
<keyword evidence="4" id="KW-0964">Secreted</keyword>
<comment type="subcellular location">
    <subcellularLocation>
        <location evidence="1">Secreted</location>
        <location evidence="1">Cell wall</location>
    </subcellularLocation>
</comment>
<dbReference type="GO" id="GO:0005975">
    <property type="term" value="P:carbohydrate metabolic process"/>
    <property type="evidence" value="ECO:0007669"/>
    <property type="project" value="InterPro"/>
</dbReference>
<evidence type="ECO:0000256" key="5">
    <source>
        <dbReference type="ARBA" id="ARBA00022801"/>
    </source>
</evidence>
<evidence type="ECO:0000256" key="2">
    <source>
        <dbReference type="ARBA" id="ARBA00008834"/>
    </source>
</evidence>
<evidence type="ECO:0000256" key="4">
    <source>
        <dbReference type="ARBA" id="ARBA00022525"/>
    </source>
</evidence>
<evidence type="ECO:0000256" key="7">
    <source>
        <dbReference type="ARBA" id="ARBA00023316"/>
    </source>
</evidence>
<dbReference type="InterPro" id="IPR012334">
    <property type="entry name" value="Pectin_lyas_fold"/>
</dbReference>
<keyword evidence="6 8" id="KW-0326">Glycosidase</keyword>
<dbReference type="Proteomes" id="UP000007752">
    <property type="component" value="Chromosome 6"/>
</dbReference>
<dbReference type="FunFam" id="2.160.20.10:FF:000150">
    <property type="entry name" value="Os06g0280100 protein"/>
    <property type="match status" value="1"/>
</dbReference>
<dbReference type="EMBL" id="CM000143">
    <property type="protein sequence ID" value="EEE65524.1"/>
    <property type="molecule type" value="Genomic_DNA"/>
</dbReference>
<evidence type="ECO:0000256" key="1">
    <source>
        <dbReference type="ARBA" id="ARBA00004191"/>
    </source>
</evidence>
<evidence type="ECO:0000313" key="9">
    <source>
        <dbReference type="EMBL" id="EEE65524.1"/>
    </source>
</evidence>